<proteinExistence type="predicted"/>
<dbReference type="Proteomes" id="UP000649617">
    <property type="component" value="Unassembled WGS sequence"/>
</dbReference>
<dbReference type="OrthoDB" id="425380at2759"/>
<gene>
    <name evidence="1" type="ORF">SPIL2461_LOCUS20484</name>
</gene>
<keyword evidence="2" id="KW-1185">Reference proteome</keyword>
<evidence type="ECO:0000313" key="2">
    <source>
        <dbReference type="Proteomes" id="UP000649617"/>
    </source>
</evidence>
<comment type="caution">
    <text evidence="1">The sequence shown here is derived from an EMBL/GenBank/DDBJ whole genome shotgun (WGS) entry which is preliminary data.</text>
</comment>
<reference evidence="1" key="1">
    <citation type="submission" date="2021-02" db="EMBL/GenBank/DDBJ databases">
        <authorList>
            <person name="Dougan E. K."/>
            <person name="Rhodes N."/>
            <person name="Thang M."/>
            <person name="Chan C."/>
        </authorList>
    </citation>
    <scope>NUCLEOTIDE SEQUENCE</scope>
</reference>
<dbReference type="EMBL" id="CAJNIZ010045416">
    <property type="protein sequence ID" value="CAE7719599.1"/>
    <property type="molecule type" value="Genomic_DNA"/>
</dbReference>
<accession>A0A812XAU6</accession>
<evidence type="ECO:0000313" key="1">
    <source>
        <dbReference type="EMBL" id="CAE7719599.1"/>
    </source>
</evidence>
<organism evidence="1 2">
    <name type="scientific">Symbiodinium pilosum</name>
    <name type="common">Dinoflagellate</name>
    <dbReference type="NCBI Taxonomy" id="2952"/>
    <lineage>
        <taxon>Eukaryota</taxon>
        <taxon>Sar</taxon>
        <taxon>Alveolata</taxon>
        <taxon>Dinophyceae</taxon>
        <taxon>Suessiales</taxon>
        <taxon>Symbiodiniaceae</taxon>
        <taxon>Symbiodinium</taxon>
    </lineage>
</organism>
<name>A0A812XAU6_SYMPI</name>
<sequence length="209" mass="23466">MLSGQRSDDLGNPLNGQNDLELIPGALGRSGKEWCPDDKCDPGFSLVQFRRKFFTEDASDIVLPVKASKIGIIFSFAKSDPFETYLEQHFPTSTGYIDIAWNLVCDPGFFFDITVTDCKPCERGFFRPANTSVFTCLRAPPGTFQRLGLTRCFCLGNTVQWLQCSRLPKTGRLVLMNGELQVMFNALRHALFRCSFRQSRAAAVLWACL</sequence>
<dbReference type="AlphaFoldDB" id="A0A812XAU6"/>
<dbReference type="Gene3D" id="2.10.50.10">
    <property type="entry name" value="Tumor Necrosis Factor Receptor, subunit A, domain 2"/>
    <property type="match status" value="1"/>
</dbReference>
<dbReference type="SMART" id="SM01411">
    <property type="entry name" value="Ephrin_rec_like"/>
    <property type="match status" value="1"/>
</dbReference>
<protein>
    <submittedName>
        <fullName evidence="1">Uncharacterized protein</fullName>
    </submittedName>
</protein>